<dbReference type="SUPFAM" id="SSF54001">
    <property type="entry name" value="Cysteine proteinases"/>
    <property type="match status" value="1"/>
</dbReference>
<dbReference type="InterPro" id="IPR024453">
    <property type="entry name" value="Peptidase_C92"/>
</dbReference>
<organism evidence="1">
    <name type="scientific">Salmonella enterica</name>
    <name type="common">Salmonella choleraesuis</name>
    <dbReference type="NCBI Taxonomy" id="28901"/>
    <lineage>
        <taxon>Bacteria</taxon>
        <taxon>Pseudomonadati</taxon>
        <taxon>Pseudomonadota</taxon>
        <taxon>Gammaproteobacteria</taxon>
        <taxon>Enterobacterales</taxon>
        <taxon>Enterobacteriaceae</taxon>
        <taxon>Salmonella</taxon>
    </lineage>
</organism>
<name>A0A3X3Z4S2_SALER</name>
<comment type="caution">
    <text evidence="1">The sequence shown here is derived from an EMBL/GenBank/DDBJ whole genome shotgun (WGS) entry which is preliminary data.</text>
</comment>
<protein>
    <submittedName>
        <fullName evidence="1">Uncharacterized protein</fullName>
    </submittedName>
</protein>
<dbReference type="InterPro" id="IPR038765">
    <property type="entry name" value="Papain-like_cys_pep_sf"/>
</dbReference>
<dbReference type="AlphaFoldDB" id="A0A3X3Z4S2"/>
<dbReference type="RefSeq" id="WP_020437884.1">
    <property type="nucleotide sequence ID" value="NZ_CAIZEA010000100.1"/>
</dbReference>
<proteinExistence type="predicted"/>
<accession>A0A3X3Z4S2</accession>
<sequence length="358" mass="40007">MDAVTDLRKKYILNLEVLKPGDIILEHGYKPHSLVIMKVTNSHYSHAMLYEGSTIIEATSSGGVFSKVPNRFAVVNKNDLKVLRLVKEIPAKDMENITMTARSLTGSDYNKSEAMKAGKKKKPTKKRSNGQFCSRLVAQCYNKAGIKLVESIHYCSPADLEKSPLLTEVDDAVKEASEAELAHALAPSIHTQHLKSSVAWVKEAKKILKKSGVEAETINDIYSATLNLRNPKVDKLILKEIKASGHYSFYLEDKNANPFRYDAAKFAEKIGDNITAINAEIHKEISIVKIHSQNLSNIKEYFKVYPSCLMAAEVDLYTGILNITNERLKVIIEHCDNNNLTPELLTVALSMINYIDNL</sequence>
<gene>
    <name evidence="1" type="ORF">CQW68_00395</name>
</gene>
<reference evidence="1" key="1">
    <citation type="submission" date="2018-07" db="EMBL/GenBank/DDBJ databases">
        <authorList>
            <consortium name="PulseNet: The National Subtyping Network for Foodborne Disease Surveillance"/>
            <person name="Tarr C.L."/>
            <person name="Trees E."/>
            <person name="Katz L.S."/>
            <person name="Carleton-Romer H.A."/>
            <person name="Stroika S."/>
            <person name="Kucerova Z."/>
            <person name="Roache K.F."/>
            <person name="Sabol A.L."/>
            <person name="Besser J."/>
            <person name="Gerner-Smidt P."/>
        </authorList>
    </citation>
    <scope>NUCLEOTIDE SEQUENCE [LARGE SCALE GENOMIC DNA]</scope>
    <source>
        <strain evidence="1">2015AM-1378</strain>
    </source>
</reference>
<dbReference type="EMBL" id="AAGZYR010000001">
    <property type="protein sequence ID" value="EBT8032160.1"/>
    <property type="molecule type" value="Genomic_DNA"/>
</dbReference>
<dbReference type="Gene3D" id="3.90.1720.10">
    <property type="entry name" value="endopeptidase domain like (from Nostoc punctiforme)"/>
    <property type="match status" value="1"/>
</dbReference>
<dbReference type="Pfam" id="PF05708">
    <property type="entry name" value="Peptidase_C92"/>
    <property type="match status" value="1"/>
</dbReference>
<evidence type="ECO:0000313" key="1">
    <source>
        <dbReference type="EMBL" id="EBT8032160.1"/>
    </source>
</evidence>
<dbReference type="Proteomes" id="UP000839917">
    <property type="component" value="Unassembled WGS sequence"/>
</dbReference>